<gene>
    <name evidence="2" type="ORF">BJ986_002885</name>
</gene>
<evidence type="ECO:0000313" key="2">
    <source>
        <dbReference type="EMBL" id="NYG08398.1"/>
    </source>
</evidence>
<keyword evidence="1" id="KW-1133">Transmembrane helix</keyword>
<organism evidence="2 3">
    <name type="scientific">Pedococcus badiiscoriae</name>
    <dbReference type="NCBI Taxonomy" id="642776"/>
    <lineage>
        <taxon>Bacteria</taxon>
        <taxon>Bacillati</taxon>
        <taxon>Actinomycetota</taxon>
        <taxon>Actinomycetes</taxon>
        <taxon>Micrococcales</taxon>
        <taxon>Intrasporangiaceae</taxon>
        <taxon>Pedococcus</taxon>
    </lineage>
</organism>
<dbReference type="AlphaFoldDB" id="A0A852WHD3"/>
<keyword evidence="1" id="KW-0812">Transmembrane</keyword>
<dbReference type="EMBL" id="JACCAB010000001">
    <property type="protein sequence ID" value="NYG08398.1"/>
    <property type="molecule type" value="Genomic_DNA"/>
</dbReference>
<sequence>METPRIHLMRQLFVLALVVAGAVLVFWPRYVPDCSKSGGDGGVRLSMPRSVAQLGLVVTCNR</sequence>
<dbReference type="Proteomes" id="UP000573599">
    <property type="component" value="Unassembled WGS sequence"/>
</dbReference>
<reference evidence="2 3" key="1">
    <citation type="submission" date="2020-07" db="EMBL/GenBank/DDBJ databases">
        <title>Sequencing the genomes of 1000 actinobacteria strains.</title>
        <authorList>
            <person name="Klenk H.-P."/>
        </authorList>
    </citation>
    <scope>NUCLEOTIDE SEQUENCE [LARGE SCALE GENOMIC DNA]</scope>
    <source>
        <strain evidence="2 3">DSM 23987</strain>
    </source>
</reference>
<evidence type="ECO:0000313" key="3">
    <source>
        <dbReference type="Proteomes" id="UP000573599"/>
    </source>
</evidence>
<evidence type="ECO:0000256" key="1">
    <source>
        <dbReference type="SAM" id="Phobius"/>
    </source>
</evidence>
<feature type="transmembrane region" description="Helical" evidence="1">
    <location>
        <begin position="12"/>
        <end position="30"/>
    </location>
</feature>
<comment type="caution">
    <text evidence="2">The sequence shown here is derived from an EMBL/GenBank/DDBJ whole genome shotgun (WGS) entry which is preliminary data.</text>
</comment>
<dbReference type="RefSeq" id="WP_179422799.1">
    <property type="nucleotide sequence ID" value="NZ_JACCAB010000001.1"/>
</dbReference>
<protein>
    <submittedName>
        <fullName evidence="2">Uncharacterized protein</fullName>
    </submittedName>
</protein>
<name>A0A852WHD3_9MICO</name>
<accession>A0A852WHD3</accession>
<keyword evidence="1" id="KW-0472">Membrane</keyword>
<keyword evidence="3" id="KW-1185">Reference proteome</keyword>
<proteinExistence type="predicted"/>